<dbReference type="SUPFAM" id="SSF54285">
    <property type="entry name" value="MoaD/ThiS"/>
    <property type="match status" value="1"/>
</dbReference>
<accession>A0A0U5BC99</accession>
<dbReference type="EMBL" id="AP017315">
    <property type="protein sequence ID" value="BAU31871.1"/>
    <property type="molecule type" value="Genomic_DNA"/>
</dbReference>
<proteinExistence type="predicted"/>
<dbReference type="RefSeq" id="WP_096421038.1">
    <property type="nucleotide sequence ID" value="NZ_AP017315.1"/>
</dbReference>
<sequence>MTAITVNGEPRHTSASQSVADLMEGILGVRIGVDGTVPGGTTLGIAVAVNSVVVPRARWAHERLAEGDAVEIVSATQGG</sequence>
<dbReference type="AlphaFoldDB" id="A0A0U5BC99"/>
<evidence type="ECO:0000313" key="2">
    <source>
        <dbReference type="Proteomes" id="UP000218965"/>
    </source>
</evidence>
<dbReference type="InterPro" id="IPR012675">
    <property type="entry name" value="Beta-grasp_dom_sf"/>
</dbReference>
<organism evidence="1 2">
    <name type="scientific">Microcella alkaliphila</name>
    <dbReference type="NCBI Taxonomy" id="279828"/>
    <lineage>
        <taxon>Bacteria</taxon>
        <taxon>Bacillati</taxon>
        <taxon>Actinomycetota</taxon>
        <taxon>Actinomycetes</taxon>
        <taxon>Micrococcales</taxon>
        <taxon>Microbacteriaceae</taxon>
        <taxon>Microcella</taxon>
    </lineage>
</organism>
<evidence type="ECO:0000313" key="1">
    <source>
        <dbReference type="EMBL" id="BAU31871.1"/>
    </source>
</evidence>
<name>A0A0U5BC99_9MICO</name>
<dbReference type="Proteomes" id="UP000218965">
    <property type="component" value="Chromosome"/>
</dbReference>
<dbReference type="InterPro" id="IPR003749">
    <property type="entry name" value="ThiS/MoaD-like"/>
</dbReference>
<dbReference type="KEGG" id="malk:MalAC0309_1009"/>
<gene>
    <name evidence="1" type="primary">thiS</name>
    <name evidence="1" type="ORF">MalAC0309_1009</name>
</gene>
<reference evidence="2" key="1">
    <citation type="submission" date="2015-12" db="EMBL/GenBank/DDBJ databases">
        <authorList>
            <person name="Shamseldin A."/>
            <person name="Moawad H."/>
            <person name="Abd El-Rahim W.M."/>
            <person name="Sadowsky M.J."/>
        </authorList>
    </citation>
    <scope>NUCLEOTIDE SEQUENCE [LARGE SCALE GENOMIC DNA]</scope>
    <source>
        <strain evidence="2">JAM AC0309</strain>
    </source>
</reference>
<dbReference type="OrthoDB" id="163636at2"/>
<dbReference type="Pfam" id="PF02597">
    <property type="entry name" value="ThiS"/>
    <property type="match status" value="1"/>
</dbReference>
<dbReference type="PANTHER" id="PTHR34472:SF1">
    <property type="entry name" value="SULFUR CARRIER PROTEIN THIS"/>
    <property type="match status" value="1"/>
</dbReference>
<dbReference type="InterPro" id="IPR016155">
    <property type="entry name" value="Mopterin_synth/thiamin_S_b"/>
</dbReference>
<dbReference type="InterPro" id="IPR010035">
    <property type="entry name" value="Thi_S"/>
</dbReference>
<dbReference type="PANTHER" id="PTHR34472">
    <property type="entry name" value="SULFUR CARRIER PROTEIN THIS"/>
    <property type="match status" value="1"/>
</dbReference>
<dbReference type="Gene3D" id="3.10.20.30">
    <property type="match status" value="1"/>
</dbReference>
<protein>
    <submittedName>
        <fullName evidence="1">Thiamine biosynthesis protein ThiS</fullName>
    </submittedName>
</protein>
<dbReference type="NCBIfam" id="TIGR01683">
    <property type="entry name" value="thiS"/>
    <property type="match status" value="1"/>
</dbReference>
<dbReference type="CDD" id="cd00565">
    <property type="entry name" value="Ubl_ThiS"/>
    <property type="match status" value="1"/>
</dbReference>
<reference evidence="1 2" key="2">
    <citation type="submission" date="2016-01" db="EMBL/GenBank/DDBJ databases">
        <title>Microcella alkaliphila JAM AC0309 whole genome shotgun sequence.</title>
        <authorList>
            <person name="Kurata A."/>
            <person name="Hirose Y."/>
            <person name="Kishimoto N."/>
            <person name="Kobayashi T."/>
        </authorList>
    </citation>
    <scope>NUCLEOTIDE SEQUENCE [LARGE SCALE GENOMIC DNA]</scope>
    <source>
        <strain evidence="1 2">JAM AC0309</strain>
    </source>
</reference>